<dbReference type="EMBL" id="JBANAX010000350">
    <property type="protein sequence ID" value="KAL1213156.1"/>
    <property type="molecule type" value="Genomic_DNA"/>
</dbReference>
<feature type="compositionally biased region" description="Basic and acidic residues" evidence="1">
    <location>
        <begin position="168"/>
        <end position="186"/>
    </location>
</feature>
<dbReference type="PANTHER" id="PTHR47854:SF1">
    <property type="entry name" value="SURFEIT LOCUS PROTEIN 2 (SURF2)"/>
    <property type="match status" value="1"/>
</dbReference>
<dbReference type="AlphaFoldDB" id="A0ABD1B3X4"/>
<gene>
    <name evidence="2" type="ORF">V5N11_002910</name>
</gene>
<dbReference type="Proteomes" id="UP001558713">
    <property type="component" value="Unassembled WGS sequence"/>
</dbReference>
<feature type="region of interest" description="Disordered" evidence="1">
    <location>
        <begin position="112"/>
        <end position="207"/>
    </location>
</feature>
<evidence type="ECO:0000313" key="2">
    <source>
        <dbReference type="EMBL" id="KAL1213156.1"/>
    </source>
</evidence>
<proteinExistence type="predicted"/>
<comment type="caution">
    <text evidence="2">The sequence shown here is derived from an EMBL/GenBank/DDBJ whole genome shotgun (WGS) entry which is preliminary data.</text>
</comment>
<dbReference type="Pfam" id="PF05477">
    <property type="entry name" value="SURF2"/>
    <property type="match status" value="1"/>
</dbReference>
<protein>
    <recommendedName>
        <fullName evidence="4">Surfeit locus protein 2</fullName>
    </recommendedName>
</protein>
<organism evidence="2 3">
    <name type="scientific">Cardamine amara subsp. amara</name>
    <dbReference type="NCBI Taxonomy" id="228776"/>
    <lineage>
        <taxon>Eukaryota</taxon>
        <taxon>Viridiplantae</taxon>
        <taxon>Streptophyta</taxon>
        <taxon>Embryophyta</taxon>
        <taxon>Tracheophyta</taxon>
        <taxon>Spermatophyta</taxon>
        <taxon>Magnoliopsida</taxon>
        <taxon>eudicotyledons</taxon>
        <taxon>Gunneridae</taxon>
        <taxon>Pentapetalae</taxon>
        <taxon>rosids</taxon>
        <taxon>malvids</taxon>
        <taxon>Brassicales</taxon>
        <taxon>Brassicaceae</taxon>
        <taxon>Cardamineae</taxon>
        <taxon>Cardamine</taxon>
    </lineage>
</organism>
<evidence type="ECO:0000313" key="3">
    <source>
        <dbReference type="Proteomes" id="UP001558713"/>
    </source>
</evidence>
<dbReference type="InterPro" id="IPR008833">
    <property type="entry name" value="Surf2"/>
</dbReference>
<evidence type="ECO:0000256" key="1">
    <source>
        <dbReference type="SAM" id="MobiDB-lite"/>
    </source>
</evidence>
<reference evidence="2 3" key="1">
    <citation type="submission" date="2024-04" db="EMBL/GenBank/DDBJ databases">
        <title>Genome assembly C_amara_ONT_v2.</title>
        <authorList>
            <person name="Yant L."/>
            <person name="Moore C."/>
            <person name="Slenker M."/>
        </authorList>
    </citation>
    <scope>NUCLEOTIDE SEQUENCE [LARGE SCALE GENOMIC DNA]</scope>
    <source>
        <tissue evidence="2">Leaf</tissue>
    </source>
</reference>
<name>A0ABD1B3X4_CARAN</name>
<evidence type="ECO:0008006" key="4">
    <source>
        <dbReference type="Google" id="ProtNLM"/>
    </source>
</evidence>
<sequence>MKKKMKEKAKEGKNLFGSPTFVDIGNGRLRCVETGHEVLAGDKESYARNKRCRLGLVDHALSQGKSPLNMFSQCPFSRSKLVCKLTGDTVNKNEEHIWKHVTGRRFLNKLEQVERGAGTSGRTEKTQVTKPRRDKEDSDSEESDFWMLKSSSGSESEQETDEGNSKGSHCDAKESEELSERTKRMTIEIGPSNFASRKKKSKNDESF</sequence>
<dbReference type="PANTHER" id="PTHR47854">
    <property type="entry name" value="SURFEIT LOCUS PROTEIN 2 (SURF2)"/>
    <property type="match status" value="1"/>
</dbReference>
<feature type="compositionally biased region" description="Basic and acidic residues" evidence="1">
    <location>
        <begin position="122"/>
        <end position="136"/>
    </location>
</feature>
<keyword evidence="3" id="KW-1185">Reference proteome</keyword>
<accession>A0ABD1B3X4</accession>